<keyword evidence="2" id="KW-1185">Reference proteome</keyword>
<evidence type="ECO:0000313" key="2">
    <source>
        <dbReference type="Proteomes" id="UP000319976"/>
    </source>
</evidence>
<reference evidence="1 2" key="1">
    <citation type="submission" date="2019-02" db="EMBL/GenBank/DDBJ databases">
        <title>Deep-cultivation of Planctomycetes and their phenomic and genomic characterization uncovers novel biology.</title>
        <authorList>
            <person name="Wiegand S."/>
            <person name="Jogler M."/>
            <person name="Boedeker C."/>
            <person name="Pinto D."/>
            <person name="Vollmers J."/>
            <person name="Rivas-Marin E."/>
            <person name="Kohn T."/>
            <person name="Peeters S.H."/>
            <person name="Heuer A."/>
            <person name="Rast P."/>
            <person name="Oberbeckmann S."/>
            <person name="Bunk B."/>
            <person name="Jeske O."/>
            <person name="Meyerdierks A."/>
            <person name="Storesund J.E."/>
            <person name="Kallscheuer N."/>
            <person name="Luecker S."/>
            <person name="Lage O.M."/>
            <person name="Pohl T."/>
            <person name="Merkel B.J."/>
            <person name="Hornburger P."/>
            <person name="Mueller R.-W."/>
            <person name="Bruemmer F."/>
            <person name="Labrenz M."/>
            <person name="Spormann A.M."/>
            <person name="Op den Camp H."/>
            <person name="Overmann J."/>
            <person name="Amann R."/>
            <person name="Jetten M.S.M."/>
            <person name="Mascher T."/>
            <person name="Medema M.H."/>
            <person name="Devos D.P."/>
            <person name="Kaster A.-K."/>
            <person name="Ovreas L."/>
            <person name="Rohde M."/>
            <person name="Galperin M.Y."/>
            <person name="Jogler C."/>
        </authorList>
    </citation>
    <scope>NUCLEOTIDE SEQUENCE [LARGE SCALE GENOMIC DNA]</scope>
    <source>
        <strain evidence="1 2">V22</strain>
    </source>
</reference>
<evidence type="ECO:0000313" key="1">
    <source>
        <dbReference type="EMBL" id="QDT63354.1"/>
    </source>
</evidence>
<proteinExistence type="predicted"/>
<dbReference type="RefSeq" id="WP_197439892.1">
    <property type="nucleotide sequence ID" value="NZ_CP036316.1"/>
</dbReference>
<protein>
    <submittedName>
        <fullName evidence="1">Uncharacterized protein</fullName>
    </submittedName>
</protein>
<organism evidence="1 2">
    <name type="scientific">Calycomorphotria hydatis</name>
    <dbReference type="NCBI Taxonomy" id="2528027"/>
    <lineage>
        <taxon>Bacteria</taxon>
        <taxon>Pseudomonadati</taxon>
        <taxon>Planctomycetota</taxon>
        <taxon>Planctomycetia</taxon>
        <taxon>Planctomycetales</taxon>
        <taxon>Planctomycetaceae</taxon>
        <taxon>Calycomorphotria</taxon>
    </lineage>
</organism>
<name>A0A517T4R1_9PLAN</name>
<gene>
    <name evidence="1" type="ORF">V22_05750</name>
</gene>
<dbReference type="AlphaFoldDB" id="A0A517T4R1"/>
<dbReference type="EMBL" id="CP036316">
    <property type="protein sequence ID" value="QDT63354.1"/>
    <property type="molecule type" value="Genomic_DNA"/>
</dbReference>
<dbReference type="KEGG" id="chya:V22_05750"/>
<sequence>MKTTRTRLSSCGVEKDWIPACAGMTSEAGVTENGGSKQQRRKVNRIVANALV</sequence>
<dbReference type="Proteomes" id="UP000319976">
    <property type="component" value="Chromosome"/>
</dbReference>
<accession>A0A517T4R1</accession>